<gene>
    <name evidence="2" type="ORF">A4U43_C03F4500</name>
</gene>
<dbReference type="Gramene" id="ONK74267">
    <property type="protein sequence ID" value="ONK74267"/>
    <property type="gene ID" value="A4U43_C03F4500"/>
</dbReference>
<organism evidence="2 3">
    <name type="scientific">Asparagus officinalis</name>
    <name type="common">Garden asparagus</name>
    <dbReference type="NCBI Taxonomy" id="4686"/>
    <lineage>
        <taxon>Eukaryota</taxon>
        <taxon>Viridiplantae</taxon>
        <taxon>Streptophyta</taxon>
        <taxon>Embryophyta</taxon>
        <taxon>Tracheophyta</taxon>
        <taxon>Spermatophyta</taxon>
        <taxon>Magnoliopsida</taxon>
        <taxon>Liliopsida</taxon>
        <taxon>Asparagales</taxon>
        <taxon>Asparagaceae</taxon>
        <taxon>Asparagoideae</taxon>
        <taxon>Asparagus</taxon>
    </lineage>
</organism>
<dbReference type="AlphaFoldDB" id="A0A5P1FA24"/>
<feature type="compositionally biased region" description="Polar residues" evidence="1">
    <location>
        <begin position="27"/>
        <end position="36"/>
    </location>
</feature>
<feature type="compositionally biased region" description="Basic and acidic residues" evidence="1">
    <location>
        <begin position="55"/>
        <end position="79"/>
    </location>
</feature>
<reference evidence="3" key="1">
    <citation type="journal article" date="2017" name="Nat. Commun.">
        <title>The asparagus genome sheds light on the origin and evolution of a young Y chromosome.</title>
        <authorList>
            <person name="Harkess A."/>
            <person name="Zhou J."/>
            <person name="Xu C."/>
            <person name="Bowers J.E."/>
            <person name="Van der Hulst R."/>
            <person name="Ayyampalayam S."/>
            <person name="Mercati F."/>
            <person name="Riccardi P."/>
            <person name="McKain M.R."/>
            <person name="Kakrana A."/>
            <person name="Tang H."/>
            <person name="Ray J."/>
            <person name="Groenendijk J."/>
            <person name="Arikit S."/>
            <person name="Mathioni S.M."/>
            <person name="Nakano M."/>
            <person name="Shan H."/>
            <person name="Telgmann-Rauber A."/>
            <person name="Kanno A."/>
            <person name="Yue Z."/>
            <person name="Chen H."/>
            <person name="Li W."/>
            <person name="Chen Y."/>
            <person name="Xu X."/>
            <person name="Zhang Y."/>
            <person name="Luo S."/>
            <person name="Chen H."/>
            <person name="Gao J."/>
            <person name="Mao Z."/>
            <person name="Pires J.C."/>
            <person name="Luo M."/>
            <person name="Kudrna D."/>
            <person name="Wing R.A."/>
            <person name="Meyers B.C."/>
            <person name="Yi K."/>
            <person name="Kong H."/>
            <person name="Lavrijsen P."/>
            <person name="Sunseri F."/>
            <person name="Falavigna A."/>
            <person name="Ye Y."/>
            <person name="Leebens-Mack J.H."/>
            <person name="Chen G."/>
        </authorList>
    </citation>
    <scope>NUCLEOTIDE SEQUENCE [LARGE SCALE GENOMIC DNA]</scope>
    <source>
        <strain evidence="3">cv. DH0086</strain>
    </source>
</reference>
<keyword evidence="3" id="KW-1185">Reference proteome</keyword>
<accession>A0A5P1FA24</accession>
<dbReference type="EMBL" id="CM007383">
    <property type="protein sequence ID" value="ONK74267.1"/>
    <property type="molecule type" value="Genomic_DNA"/>
</dbReference>
<dbReference type="Proteomes" id="UP000243459">
    <property type="component" value="Chromosome 3"/>
</dbReference>
<proteinExistence type="predicted"/>
<name>A0A5P1FA24_ASPOF</name>
<protein>
    <submittedName>
        <fullName evidence="2">Uncharacterized protein</fullName>
    </submittedName>
</protein>
<evidence type="ECO:0000313" key="3">
    <source>
        <dbReference type="Proteomes" id="UP000243459"/>
    </source>
</evidence>
<evidence type="ECO:0000313" key="2">
    <source>
        <dbReference type="EMBL" id="ONK74267.1"/>
    </source>
</evidence>
<sequence length="123" mass="13322">MRSPLHNPPPSSLYHCRAIGLSGGSLVGTSETSKQTPPRKCLSPASAVVMSDPGGRSHTEISRVEESAVPDDEPREKAKVWSHSKNAPLRAVFVLTWHPRASILTWGLTSPGSDRARTTRTNK</sequence>
<evidence type="ECO:0000256" key="1">
    <source>
        <dbReference type="SAM" id="MobiDB-lite"/>
    </source>
</evidence>
<feature type="region of interest" description="Disordered" evidence="1">
    <location>
        <begin position="25"/>
        <end position="82"/>
    </location>
</feature>